<dbReference type="EMBL" id="SIJB01000022">
    <property type="protein sequence ID" value="NBI29138.1"/>
    <property type="molecule type" value="Genomic_DNA"/>
</dbReference>
<feature type="transmembrane region" description="Helical" evidence="1">
    <location>
        <begin position="78"/>
        <end position="107"/>
    </location>
</feature>
<protein>
    <submittedName>
        <fullName evidence="3">Tripartite tricarboxylate transporter TctB family protein</fullName>
    </submittedName>
</protein>
<keyword evidence="1" id="KW-1133">Transmembrane helix</keyword>
<gene>
    <name evidence="3" type="ORF">ERL59_09215</name>
</gene>
<comment type="caution">
    <text evidence="3">The sequence shown here is derived from an EMBL/GenBank/DDBJ whole genome shotgun (WGS) entry which is preliminary data.</text>
</comment>
<evidence type="ECO:0000313" key="3">
    <source>
        <dbReference type="EMBL" id="NBI29138.1"/>
    </source>
</evidence>
<feature type="domain" description="DUF1468" evidence="2">
    <location>
        <begin position="9"/>
        <end position="146"/>
    </location>
</feature>
<name>A0A6N9Q2W2_9BACL</name>
<evidence type="ECO:0000313" key="4">
    <source>
        <dbReference type="Proteomes" id="UP000448943"/>
    </source>
</evidence>
<keyword evidence="1" id="KW-0812">Transmembrane</keyword>
<dbReference type="Proteomes" id="UP000448943">
    <property type="component" value="Unassembled WGS sequence"/>
</dbReference>
<feature type="transmembrane region" description="Helical" evidence="1">
    <location>
        <begin position="119"/>
        <end position="137"/>
    </location>
</feature>
<evidence type="ECO:0000259" key="2">
    <source>
        <dbReference type="Pfam" id="PF07331"/>
    </source>
</evidence>
<feature type="transmembrane region" description="Helical" evidence="1">
    <location>
        <begin position="39"/>
        <end position="57"/>
    </location>
</feature>
<dbReference type="RefSeq" id="WP_160645943.1">
    <property type="nucleotide sequence ID" value="NZ_SIJB01000022.1"/>
</dbReference>
<dbReference type="OrthoDB" id="2426743at2"/>
<organism evidence="3 4">
    <name type="scientific">Chengkuizengella marina</name>
    <dbReference type="NCBI Taxonomy" id="2507566"/>
    <lineage>
        <taxon>Bacteria</taxon>
        <taxon>Bacillati</taxon>
        <taxon>Bacillota</taxon>
        <taxon>Bacilli</taxon>
        <taxon>Bacillales</taxon>
        <taxon>Paenibacillaceae</taxon>
        <taxon>Chengkuizengella</taxon>
    </lineage>
</organism>
<evidence type="ECO:0000256" key="1">
    <source>
        <dbReference type="SAM" id="Phobius"/>
    </source>
</evidence>
<feature type="transmembrane region" description="Helical" evidence="1">
    <location>
        <begin position="9"/>
        <end position="27"/>
    </location>
</feature>
<sequence length="152" mass="17475">MLNSMNRKVSIVIFLFSIIYLIYSYQIEPSPFAKIDADIMPKGLGYLLLILSVFLFIENKEETEQEKAKRNISKQEIGLLLLIVLFVLLYITLLEFIGFIIVTILFLTATSRMLGYTSWIRMFIIFGIFTLVIYVSFNELLGLSLPSGILPF</sequence>
<dbReference type="Pfam" id="PF07331">
    <property type="entry name" value="TctB"/>
    <property type="match status" value="1"/>
</dbReference>
<reference evidence="3 4" key="1">
    <citation type="submission" date="2019-01" db="EMBL/GenBank/DDBJ databases">
        <title>Chengkuizengella sp. nov., isolated from deep-sea sediment of East Pacific Ocean.</title>
        <authorList>
            <person name="Yang J."/>
            <person name="Lai Q."/>
            <person name="Shao Z."/>
        </authorList>
    </citation>
    <scope>NUCLEOTIDE SEQUENCE [LARGE SCALE GENOMIC DNA]</scope>
    <source>
        <strain evidence="3 4">YPA3-1-1</strain>
    </source>
</reference>
<keyword evidence="1" id="KW-0472">Membrane</keyword>
<dbReference type="InterPro" id="IPR009936">
    <property type="entry name" value="DUF1468"/>
</dbReference>
<dbReference type="AlphaFoldDB" id="A0A6N9Q2W2"/>
<proteinExistence type="predicted"/>
<keyword evidence="4" id="KW-1185">Reference proteome</keyword>
<accession>A0A6N9Q2W2</accession>